<dbReference type="InterPro" id="IPR056647">
    <property type="entry name" value="DUF7745"/>
</dbReference>
<feature type="domain" description="DUF7745" evidence="2">
    <location>
        <begin position="83"/>
        <end position="228"/>
    </location>
</feature>
<dbReference type="EMBL" id="JABEZW010220405">
    <property type="protein sequence ID" value="MBA0785843.1"/>
    <property type="molecule type" value="Genomic_DNA"/>
</dbReference>
<accession>A0A7J9FKL6</accession>
<comment type="caution">
    <text evidence="3">The sequence shown here is derived from an EMBL/GenBank/DDBJ whole genome shotgun (WGS) entry which is preliminary data.</text>
</comment>
<gene>
    <name evidence="3" type="ORF">Gotri_026687</name>
</gene>
<sequence length="383" mass="44818">MYLPELNSLFYCEYDDLSYLLDVKVDKHLFQALAQYWNLTYSCFTFKKVDLVPTVKEYTTLLCFPRIQADKAYSRVANDLILTHPDTKKRVNVFALSIYGLVIFPKVLGHIDDVVSDLFDRLDKRVTPVPAILAETFKSLSACWRTEKVSYRVFSENYSPSKEFVATAKRDNIFEEKWMAIIQSLQDKDVEWRALWMNPDEILYRSGDFDWVPLLEIWGAVGYAPLILEIVKQDFKKKSLELRKMIKKFEEEKIQLGLDVDVQKLETMKMRKGNNKVEEDLNSLKTYYEKLRLSMRTVGLGKTSEQWRLEIQEENIRVDQARVAELERSLYQYRSHNSTIKLKASLSKIEELKGKIEELEAALGRDHIMGEALIQVREVANHL</sequence>
<protein>
    <recommendedName>
        <fullName evidence="2">DUF7745 domain-containing protein</fullName>
    </recommendedName>
</protein>
<feature type="domain" description="DUF7745" evidence="2">
    <location>
        <begin position="9"/>
        <end position="77"/>
    </location>
</feature>
<feature type="coiled-coil region" evidence="1">
    <location>
        <begin position="309"/>
        <end position="362"/>
    </location>
</feature>
<name>A0A7J9FKL6_9ROSI</name>
<reference evidence="3 4" key="1">
    <citation type="journal article" date="2019" name="Genome Biol. Evol.">
        <title>Insights into the evolution of the New World diploid cottons (Gossypium, subgenus Houzingenia) based on genome sequencing.</title>
        <authorList>
            <person name="Grover C.E."/>
            <person name="Arick M.A. 2nd"/>
            <person name="Thrash A."/>
            <person name="Conover J.L."/>
            <person name="Sanders W.S."/>
            <person name="Peterson D.G."/>
            <person name="Frelichowski J.E."/>
            <person name="Scheffler J.A."/>
            <person name="Scheffler B.E."/>
            <person name="Wendel J.F."/>
        </authorList>
    </citation>
    <scope>NUCLEOTIDE SEQUENCE [LARGE SCALE GENOMIC DNA]</scope>
    <source>
        <strain evidence="3">8</strain>
        <tissue evidence="3">Leaf</tissue>
    </source>
</reference>
<organism evidence="3 4">
    <name type="scientific">Gossypium trilobum</name>
    <dbReference type="NCBI Taxonomy" id="34281"/>
    <lineage>
        <taxon>Eukaryota</taxon>
        <taxon>Viridiplantae</taxon>
        <taxon>Streptophyta</taxon>
        <taxon>Embryophyta</taxon>
        <taxon>Tracheophyta</taxon>
        <taxon>Spermatophyta</taxon>
        <taxon>Magnoliopsida</taxon>
        <taxon>eudicotyledons</taxon>
        <taxon>Gunneridae</taxon>
        <taxon>Pentapetalae</taxon>
        <taxon>rosids</taxon>
        <taxon>malvids</taxon>
        <taxon>Malvales</taxon>
        <taxon>Malvaceae</taxon>
        <taxon>Malvoideae</taxon>
        <taxon>Gossypium</taxon>
    </lineage>
</organism>
<evidence type="ECO:0000256" key="1">
    <source>
        <dbReference type="SAM" id="Coils"/>
    </source>
</evidence>
<dbReference type="PANTHER" id="PTHR48200:SF1">
    <property type="entry name" value="AMINOTRANSFERASE-LIKE PLANT MOBILE DOMAIN-CONTAINING PROTEIN"/>
    <property type="match status" value="1"/>
</dbReference>
<evidence type="ECO:0000313" key="3">
    <source>
        <dbReference type="EMBL" id="MBA0785843.1"/>
    </source>
</evidence>
<dbReference type="Proteomes" id="UP000593568">
    <property type="component" value="Unassembled WGS sequence"/>
</dbReference>
<evidence type="ECO:0000313" key="4">
    <source>
        <dbReference type="Proteomes" id="UP000593568"/>
    </source>
</evidence>
<proteinExistence type="predicted"/>
<evidence type="ECO:0000259" key="2">
    <source>
        <dbReference type="Pfam" id="PF24924"/>
    </source>
</evidence>
<dbReference type="AlphaFoldDB" id="A0A7J9FKL6"/>
<dbReference type="Pfam" id="PF24924">
    <property type="entry name" value="DUF7745"/>
    <property type="match status" value="2"/>
</dbReference>
<dbReference type="PANTHER" id="PTHR48200">
    <property type="entry name" value="PROTEIN, PUTATIVE-RELATED"/>
    <property type="match status" value="1"/>
</dbReference>
<keyword evidence="1" id="KW-0175">Coiled coil</keyword>
<keyword evidence="4" id="KW-1185">Reference proteome</keyword>